<protein>
    <recommendedName>
        <fullName evidence="7">LysR family regulatory protein</fullName>
    </recommendedName>
</protein>
<evidence type="ECO:0000313" key="5">
    <source>
        <dbReference type="EMBL" id="EME48253.1"/>
    </source>
</evidence>
<dbReference type="EMBL" id="KB446536">
    <property type="protein sequence ID" value="EME48253.1"/>
    <property type="molecule type" value="Genomic_DNA"/>
</dbReference>
<evidence type="ECO:0000256" key="1">
    <source>
        <dbReference type="ARBA" id="ARBA00005179"/>
    </source>
</evidence>
<comment type="similarity">
    <text evidence="2">Belongs to the plant acyltransferase family.</text>
</comment>
<comment type="pathway">
    <text evidence="1">Secondary metabolite biosynthesis.</text>
</comment>
<dbReference type="Gene3D" id="3.30.559.10">
    <property type="entry name" value="Chloramphenicol acetyltransferase-like domain"/>
    <property type="match status" value="2"/>
</dbReference>
<evidence type="ECO:0000313" key="6">
    <source>
        <dbReference type="Proteomes" id="UP000016933"/>
    </source>
</evidence>
<name>N1PZ25_DOTSN</name>
<gene>
    <name evidence="5" type="ORF">DOTSEDRAFT_167955</name>
</gene>
<reference evidence="6" key="1">
    <citation type="journal article" date="2012" name="PLoS Genet.">
        <title>The genomes of the fungal plant pathogens Cladosporium fulvum and Dothistroma septosporum reveal adaptation to different hosts and lifestyles but also signatures of common ancestry.</title>
        <authorList>
            <person name="de Wit P.J.G.M."/>
            <person name="van der Burgt A."/>
            <person name="Oekmen B."/>
            <person name="Stergiopoulos I."/>
            <person name="Abd-Elsalam K.A."/>
            <person name="Aerts A.L."/>
            <person name="Bahkali A.H."/>
            <person name="Beenen H.G."/>
            <person name="Chettri P."/>
            <person name="Cox M.P."/>
            <person name="Datema E."/>
            <person name="de Vries R.P."/>
            <person name="Dhillon B."/>
            <person name="Ganley A.R."/>
            <person name="Griffiths S.A."/>
            <person name="Guo Y."/>
            <person name="Hamelin R.C."/>
            <person name="Henrissat B."/>
            <person name="Kabir M.S."/>
            <person name="Jashni M.K."/>
            <person name="Kema G."/>
            <person name="Klaubauf S."/>
            <person name="Lapidus A."/>
            <person name="Levasseur A."/>
            <person name="Lindquist E."/>
            <person name="Mehrabi R."/>
            <person name="Ohm R.A."/>
            <person name="Owen T.J."/>
            <person name="Salamov A."/>
            <person name="Schwelm A."/>
            <person name="Schijlen E."/>
            <person name="Sun H."/>
            <person name="van den Burg H.A."/>
            <person name="van Ham R.C.H.J."/>
            <person name="Zhang S."/>
            <person name="Goodwin S.B."/>
            <person name="Grigoriev I.V."/>
            <person name="Collemare J."/>
            <person name="Bradshaw R.E."/>
        </authorList>
    </citation>
    <scope>NUCLEOTIDE SEQUENCE [LARGE SCALE GENOMIC DNA]</scope>
    <source>
        <strain evidence="6">NZE10 / CBS 128990</strain>
    </source>
</reference>
<dbReference type="eggNOG" id="ENOG502S6KB">
    <property type="taxonomic scope" value="Eukaryota"/>
</dbReference>
<sequence>MPALPSKVTDWAKQKVPKAYLPRPKWKAVTQIQNTTDLLGCDRRFTSPQTVLIDIIILFHYHDDSDSNNGMSFDLKFRFDDLLDNERLRIALSRLLELEGWRKLGARIRPAETGALGHHIPESFDSGRPGFAWSSATFDVAVDKYPQASRLTHPHGLDAAGRPSVSHVPSCAASSDFGSFIRTPGFAQHLDDWLSSDSPVLGIHVIHFRDATLMTTSFLHSVTDMMGLKAVLEAWTAILRGEEDEVTPFMGFLDDVVGGLNKTIPLPQVRYHFEEMLLTGWKLTWFAAKHLLPTELFWSLREEELVVLLPAKYLKRMREQAMEELATQAPTADGEEASFVSEADIIFAWWTRIVLRAEDSSPSRTICLRNTCCCRPLLAELNLIPSAASTLVTNAVFGLLTFSQVRQVLEQSLAATAVEIRRALIKQRTAEQLQALDAIERHHKPAIFGDAGMFLLTHSIWDKTKLFEVDFLPAVVRQGLGLNKRNSQLGRPSCVLGFTTSDYAIRNAGAVVGKDEVVNCWLVYSLRKRIWPEVERELLFMSA</sequence>
<dbReference type="InterPro" id="IPR023213">
    <property type="entry name" value="CAT-like_dom_sf"/>
</dbReference>
<evidence type="ECO:0000256" key="4">
    <source>
        <dbReference type="ARBA" id="ARBA00023315"/>
    </source>
</evidence>
<proteinExistence type="inferred from homology"/>
<dbReference type="Pfam" id="PF02458">
    <property type="entry name" value="Transferase"/>
    <property type="match status" value="1"/>
</dbReference>
<evidence type="ECO:0008006" key="7">
    <source>
        <dbReference type="Google" id="ProtNLM"/>
    </source>
</evidence>
<dbReference type="HOGENOM" id="CLU_029797_2_1_1"/>
<dbReference type="AlphaFoldDB" id="N1PZ25"/>
<organism evidence="5 6">
    <name type="scientific">Dothistroma septosporum (strain NZE10 / CBS 128990)</name>
    <name type="common">Red band needle blight fungus</name>
    <name type="synonym">Mycosphaerella pini</name>
    <dbReference type="NCBI Taxonomy" id="675120"/>
    <lineage>
        <taxon>Eukaryota</taxon>
        <taxon>Fungi</taxon>
        <taxon>Dikarya</taxon>
        <taxon>Ascomycota</taxon>
        <taxon>Pezizomycotina</taxon>
        <taxon>Dothideomycetes</taxon>
        <taxon>Dothideomycetidae</taxon>
        <taxon>Mycosphaerellales</taxon>
        <taxon>Mycosphaerellaceae</taxon>
        <taxon>Dothistroma</taxon>
    </lineage>
</organism>
<keyword evidence="4" id="KW-0012">Acyltransferase</keyword>
<evidence type="ECO:0000256" key="3">
    <source>
        <dbReference type="ARBA" id="ARBA00022679"/>
    </source>
</evidence>
<dbReference type="STRING" id="675120.N1PZ25"/>
<dbReference type="PANTHER" id="PTHR31896:SF69">
    <property type="entry name" value="FAMILY REGULATORY PROTEIN, PUTATIVE (AFU_ORTHOLOGUE AFUA_3G14730)-RELATED"/>
    <property type="match status" value="1"/>
</dbReference>
<dbReference type="OrthoDB" id="21502at2759"/>
<dbReference type="Proteomes" id="UP000016933">
    <property type="component" value="Unassembled WGS sequence"/>
</dbReference>
<dbReference type="PANTHER" id="PTHR31896">
    <property type="entry name" value="FAMILY REGULATORY PROTEIN, PUTATIVE (AFU_ORTHOLOGUE AFUA_3G14730)-RELATED"/>
    <property type="match status" value="1"/>
</dbReference>
<reference evidence="5 6" key="2">
    <citation type="journal article" date="2012" name="PLoS Pathog.">
        <title>Diverse lifestyles and strategies of plant pathogenesis encoded in the genomes of eighteen Dothideomycetes fungi.</title>
        <authorList>
            <person name="Ohm R.A."/>
            <person name="Feau N."/>
            <person name="Henrissat B."/>
            <person name="Schoch C.L."/>
            <person name="Horwitz B.A."/>
            <person name="Barry K.W."/>
            <person name="Condon B.J."/>
            <person name="Copeland A.C."/>
            <person name="Dhillon B."/>
            <person name="Glaser F."/>
            <person name="Hesse C.N."/>
            <person name="Kosti I."/>
            <person name="LaButti K."/>
            <person name="Lindquist E.A."/>
            <person name="Lucas S."/>
            <person name="Salamov A.A."/>
            <person name="Bradshaw R.E."/>
            <person name="Ciuffetti L."/>
            <person name="Hamelin R.C."/>
            <person name="Kema G.H.J."/>
            <person name="Lawrence C."/>
            <person name="Scott J.A."/>
            <person name="Spatafora J.W."/>
            <person name="Turgeon B.G."/>
            <person name="de Wit P.J.G.M."/>
            <person name="Zhong S."/>
            <person name="Goodwin S.B."/>
            <person name="Grigoriev I.V."/>
        </authorList>
    </citation>
    <scope>NUCLEOTIDE SEQUENCE [LARGE SCALE GENOMIC DNA]</scope>
    <source>
        <strain evidence="6">NZE10 / CBS 128990</strain>
    </source>
</reference>
<keyword evidence="3" id="KW-0808">Transferase</keyword>
<accession>N1PZ25</accession>
<evidence type="ECO:0000256" key="2">
    <source>
        <dbReference type="ARBA" id="ARBA00009861"/>
    </source>
</evidence>
<dbReference type="GO" id="GO:0016746">
    <property type="term" value="F:acyltransferase activity"/>
    <property type="evidence" value="ECO:0007669"/>
    <property type="project" value="UniProtKB-KW"/>
</dbReference>
<keyword evidence="6" id="KW-1185">Reference proteome</keyword>
<dbReference type="OMA" id="YCCRSIL"/>
<dbReference type="InterPro" id="IPR051283">
    <property type="entry name" value="Sec_Metabolite_Acyltrans"/>
</dbReference>